<dbReference type="InterPro" id="IPR011459">
    <property type="entry name" value="DUF1565"/>
</dbReference>
<keyword evidence="5" id="KW-0812">Transmembrane</keyword>
<evidence type="ECO:0000313" key="7">
    <source>
        <dbReference type="EMBL" id="GAA0905516.1"/>
    </source>
</evidence>
<dbReference type="Proteomes" id="UP001499967">
    <property type="component" value="Unassembled WGS sequence"/>
</dbReference>
<proteinExistence type="predicted"/>
<sequence length="415" mass="44038">MVQVRNSPPVAPARQSRTWRNLALGAAAAVVVLVAAILVLAPGPTPPPPPGPQPPPAPTGPQLYVDPAGNDTNDGSAARPFKTIQQALDEAGPGTTINLAPGEYREQLATQRDGAPGAPITVKGPETGQDRSGRYQATVYGTDRVISVDHSYYVFEGFTVDGQEKLKGREFPEDLSRITAFKQSVAQDVEDGRLIYIGASEESRDITGVEIRNMFLSGAGGECVRLRNNAHDNVITDSVIQYCGLFGKKSDDGGRFEFHNGEGVYIGTSPKSDSQPMAENDTSSGNRVVGNIIRTFGSECFNVKENAHDNVFENNQCSGNAETAEFDGSNIELRGHDNIVRGNTITGSEGVAIKIKSDSEEYDKGGNVVEDNEISDVAGEVFQVESDAQQGAVCGNEVRGASLGEDAPPGADRPC</sequence>
<dbReference type="EMBL" id="BAAAHP010000280">
    <property type="protein sequence ID" value="GAA0905516.1"/>
    <property type="molecule type" value="Genomic_DNA"/>
</dbReference>
<evidence type="ECO:0000256" key="2">
    <source>
        <dbReference type="ARBA" id="ARBA00022525"/>
    </source>
</evidence>
<keyword evidence="2" id="KW-0964">Secreted</keyword>
<feature type="transmembrane region" description="Helical" evidence="5">
    <location>
        <begin position="21"/>
        <end position="41"/>
    </location>
</feature>
<dbReference type="Gene3D" id="2.160.20.10">
    <property type="entry name" value="Single-stranded right-handed beta-helix, Pectin lyase-like"/>
    <property type="match status" value="1"/>
</dbReference>
<name>A0ABN1NFJ1_9PSEU</name>
<dbReference type="InterPro" id="IPR012334">
    <property type="entry name" value="Pectin_lyas_fold"/>
</dbReference>
<dbReference type="SUPFAM" id="SSF51126">
    <property type="entry name" value="Pectin lyase-like"/>
    <property type="match status" value="1"/>
</dbReference>
<protein>
    <submittedName>
        <fullName evidence="7">Right-handed parallel beta-helix repeat-containing protein</fullName>
    </submittedName>
</protein>
<evidence type="ECO:0000256" key="5">
    <source>
        <dbReference type="SAM" id="Phobius"/>
    </source>
</evidence>
<organism evidence="7 8">
    <name type="scientific">Pseudonocardia zijingensis</name>
    <dbReference type="NCBI Taxonomy" id="153376"/>
    <lineage>
        <taxon>Bacteria</taxon>
        <taxon>Bacillati</taxon>
        <taxon>Actinomycetota</taxon>
        <taxon>Actinomycetes</taxon>
        <taxon>Pseudonocardiales</taxon>
        <taxon>Pseudonocardiaceae</taxon>
        <taxon>Pseudonocardia</taxon>
    </lineage>
</organism>
<gene>
    <name evidence="7" type="ORF">GCM10009559_73610</name>
</gene>
<dbReference type="Pfam" id="PF07602">
    <property type="entry name" value="DUF1565"/>
    <property type="match status" value="1"/>
</dbReference>
<dbReference type="PANTHER" id="PTHR40088:SF2">
    <property type="entry name" value="SECRETED SUGAR HYDROLASE"/>
    <property type="match status" value="1"/>
</dbReference>
<accession>A0ABN1NFJ1</accession>
<dbReference type="SMART" id="SM00710">
    <property type="entry name" value="PbH1"/>
    <property type="match status" value="5"/>
</dbReference>
<feature type="region of interest" description="Disordered" evidence="4">
    <location>
        <begin position="111"/>
        <end position="132"/>
    </location>
</feature>
<feature type="domain" description="DUF1565" evidence="6">
    <location>
        <begin position="68"/>
        <end position="108"/>
    </location>
</feature>
<reference evidence="7 8" key="1">
    <citation type="journal article" date="2019" name="Int. J. Syst. Evol. Microbiol.">
        <title>The Global Catalogue of Microorganisms (GCM) 10K type strain sequencing project: providing services to taxonomists for standard genome sequencing and annotation.</title>
        <authorList>
            <consortium name="The Broad Institute Genomics Platform"/>
            <consortium name="The Broad Institute Genome Sequencing Center for Infectious Disease"/>
            <person name="Wu L."/>
            <person name="Ma J."/>
        </authorList>
    </citation>
    <scope>NUCLEOTIDE SEQUENCE [LARGE SCALE GENOMIC DNA]</scope>
    <source>
        <strain evidence="7 8">JCM 11117</strain>
    </source>
</reference>
<dbReference type="PANTHER" id="PTHR40088">
    <property type="entry name" value="PECTATE LYASE (EUROFUNG)"/>
    <property type="match status" value="1"/>
</dbReference>
<dbReference type="InterPro" id="IPR052052">
    <property type="entry name" value="Polysaccharide_Lyase_9"/>
</dbReference>
<evidence type="ECO:0000313" key="8">
    <source>
        <dbReference type="Proteomes" id="UP001499967"/>
    </source>
</evidence>
<evidence type="ECO:0000256" key="3">
    <source>
        <dbReference type="ARBA" id="ARBA00022729"/>
    </source>
</evidence>
<dbReference type="InterPro" id="IPR006626">
    <property type="entry name" value="PbH1"/>
</dbReference>
<dbReference type="RefSeq" id="WP_343946454.1">
    <property type="nucleotide sequence ID" value="NZ_BAAAHP010000280.1"/>
</dbReference>
<keyword evidence="5" id="KW-0472">Membrane</keyword>
<evidence type="ECO:0000256" key="1">
    <source>
        <dbReference type="ARBA" id="ARBA00004613"/>
    </source>
</evidence>
<comment type="caution">
    <text evidence="7">The sequence shown here is derived from an EMBL/GenBank/DDBJ whole genome shotgun (WGS) entry which is preliminary data.</text>
</comment>
<comment type="subcellular location">
    <subcellularLocation>
        <location evidence="1">Secreted</location>
    </subcellularLocation>
</comment>
<feature type="compositionally biased region" description="Pro residues" evidence="4">
    <location>
        <begin position="45"/>
        <end position="59"/>
    </location>
</feature>
<evidence type="ECO:0000256" key="4">
    <source>
        <dbReference type="SAM" id="MobiDB-lite"/>
    </source>
</evidence>
<keyword evidence="3" id="KW-0732">Signal</keyword>
<keyword evidence="5" id="KW-1133">Transmembrane helix</keyword>
<keyword evidence="8" id="KW-1185">Reference proteome</keyword>
<feature type="region of interest" description="Disordered" evidence="4">
    <location>
        <begin position="45"/>
        <end position="75"/>
    </location>
</feature>
<evidence type="ECO:0000259" key="6">
    <source>
        <dbReference type="Pfam" id="PF07602"/>
    </source>
</evidence>
<dbReference type="InterPro" id="IPR011050">
    <property type="entry name" value="Pectin_lyase_fold/virulence"/>
</dbReference>